<proteinExistence type="predicted"/>
<organism evidence="2 3">
    <name type="scientific">Aspergillus wentii DTO 134E9</name>
    <dbReference type="NCBI Taxonomy" id="1073089"/>
    <lineage>
        <taxon>Eukaryota</taxon>
        <taxon>Fungi</taxon>
        <taxon>Dikarya</taxon>
        <taxon>Ascomycota</taxon>
        <taxon>Pezizomycotina</taxon>
        <taxon>Eurotiomycetes</taxon>
        <taxon>Eurotiomycetidae</taxon>
        <taxon>Eurotiales</taxon>
        <taxon>Aspergillaceae</taxon>
        <taxon>Aspergillus</taxon>
        <taxon>Aspergillus subgen. Cremei</taxon>
    </lineage>
</organism>
<gene>
    <name evidence="2" type="ORF">ASPWEDRAFT_38926</name>
</gene>
<feature type="signal peptide" evidence="1">
    <location>
        <begin position="1"/>
        <end position="30"/>
    </location>
</feature>
<sequence>MCLARIAQPQHRLLLALFFLFLLFTSPSDKISIGRIGLILTITSIDPSFLHHKPS</sequence>
<keyword evidence="3" id="KW-1185">Reference proteome</keyword>
<evidence type="ECO:0000313" key="3">
    <source>
        <dbReference type="Proteomes" id="UP000184383"/>
    </source>
</evidence>
<accession>A0A1L9RQN9</accession>
<dbReference type="GeneID" id="63750836"/>
<dbReference type="RefSeq" id="XP_040690925.1">
    <property type="nucleotide sequence ID" value="XM_040834988.1"/>
</dbReference>
<evidence type="ECO:0000256" key="1">
    <source>
        <dbReference type="SAM" id="SignalP"/>
    </source>
</evidence>
<dbReference type="AlphaFoldDB" id="A0A1L9RQN9"/>
<dbReference type="VEuPathDB" id="FungiDB:ASPWEDRAFT_38926"/>
<dbReference type="Proteomes" id="UP000184383">
    <property type="component" value="Unassembled WGS sequence"/>
</dbReference>
<feature type="chain" id="PRO_5012657047" evidence="1">
    <location>
        <begin position="31"/>
        <end position="55"/>
    </location>
</feature>
<protein>
    <submittedName>
        <fullName evidence="2">Uncharacterized protein</fullName>
    </submittedName>
</protein>
<dbReference type="EMBL" id="KV878211">
    <property type="protein sequence ID" value="OJJ37249.1"/>
    <property type="molecule type" value="Genomic_DNA"/>
</dbReference>
<evidence type="ECO:0000313" key="2">
    <source>
        <dbReference type="EMBL" id="OJJ37249.1"/>
    </source>
</evidence>
<name>A0A1L9RQN9_ASPWE</name>
<reference evidence="3" key="1">
    <citation type="journal article" date="2017" name="Genome Biol.">
        <title>Comparative genomics reveals high biological diversity and specific adaptations in the industrially and medically important fungal genus Aspergillus.</title>
        <authorList>
            <person name="de Vries R.P."/>
            <person name="Riley R."/>
            <person name="Wiebenga A."/>
            <person name="Aguilar-Osorio G."/>
            <person name="Amillis S."/>
            <person name="Uchima C.A."/>
            <person name="Anderluh G."/>
            <person name="Asadollahi M."/>
            <person name="Askin M."/>
            <person name="Barry K."/>
            <person name="Battaglia E."/>
            <person name="Bayram O."/>
            <person name="Benocci T."/>
            <person name="Braus-Stromeyer S.A."/>
            <person name="Caldana C."/>
            <person name="Canovas D."/>
            <person name="Cerqueira G.C."/>
            <person name="Chen F."/>
            <person name="Chen W."/>
            <person name="Choi C."/>
            <person name="Clum A."/>
            <person name="Dos Santos R.A."/>
            <person name="Damasio A.R."/>
            <person name="Diallinas G."/>
            <person name="Emri T."/>
            <person name="Fekete E."/>
            <person name="Flipphi M."/>
            <person name="Freyberg S."/>
            <person name="Gallo A."/>
            <person name="Gournas C."/>
            <person name="Habgood R."/>
            <person name="Hainaut M."/>
            <person name="Harispe M.L."/>
            <person name="Henrissat B."/>
            <person name="Hilden K.S."/>
            <person name="Hope R."/>
            <person name="Hossain A."/>
            <person name="Karabika E."/>
            <person name="Karaffa L."/>
            <person name="Karanyi Z."/>
            <person name="Krasevec N."/>
            <person name="Kuo A."/>
            <person name="Kusch H."/>
            <person name="LaButti K."/>
            <person name="Lagendijk E.L."/>
            <person name="Lapidus A."/>
            <person name="Levasseur A."/>
            <person name="Lindquist E."/>
            <person name="Lipzen A."/>
            <person name="Logrieco A.F."/>
            <person name="MacCabe A."/>
            <person name="Maekelae M.R."/>
            <person name="Malavazi I."/>
            <person name="Melin P."/>
            <person name="Meyer V."/>
            <person name="Mielnichuk N."/>
            <person name="Miskei M."/>
            <person name="Molnar A.P."/>
            <person name="Mule G."/>
            <person name="Ngan C.Y."/>
            <person name="Orejas M."/>
            <person name="Orosz E."/>
            <person name="Ouedraogo J.P."/>
            <person name="Overkamp K.M."/>
            <person name="Park H.-S."/>
            <person name="Perrone G."/>
            <person name="Piumi F."/>
            <person name="Punt P.J."/>
            <person name="Ram A.F."/>
            <person name="Ramon A."/>
            <person name="Rauscher S."/>
            <person name="Record E."/>
            <person name="Riano-Pachon D.M."/>
            <person name="Robert V."/>
            <person name="Roehrig J."/>
            <person name="Ruller R."/>
            <person name="Salamov A."/>
            <person name="Salih N.S."/>
            <person name="Samson R.A."/>
            <person name="Sandor E."/>
            <person name="Sanguinetti M."/>
            <person name="Schuetze T."/>
            <person name="Sepcic K."/>
            <person name="Shelest E."/>
            <person name="Sherlock G."/>
            <person name="Sophianopoulou V."/>
            <person name="Squina F.M."/>
            <person name="Sun H."/>
            <person name="Susca A."/>
            <person name="Todd R.B."/>
            <person name="Tsang A."/>
            <person name="Unkles S.E."/>
            <person name="van de Wiele N."/>
            <person name="van Rossen-Uffink D."/>
            <person name="Oliveira J.V."/>
            <person name="Vesth T.C."/>
            <person name="Visser J."/>
            <person name="Yu J.-H."/>
            <person name="Zhou M."/>
            <person name="Andersen M.R."/>
            <person name="Archer D.B."/>
            <person name="Baker S.E."/>
            <person name="Benoit I."/>
            <person name="Brakhage A.A."/>
            <person name="Braus G.H."/>
            <person name="Fischer R."/>
            <person name="Frisvad J.C."/>
            <person name="Goldman G.H."/>
            <person name="Houbraken J."/>
            <person name="Oakley B."/>
            <person name="Pocsi I."/>
            <person name="Scazzocchio C."/>
            <person name="Seiboth B."/>
            <person name="vanKuyk P.A."/>
            <person name="Wortman J."/>
            <person name="Dyer P.S."/>
            <person name="Grigoriev I.V."/>
        </authorList>
    </citation>
    <scope>NUCLEOTIDE SEQUENCE [LARGE SCALE GENOMIC DNA]</scope>
    <source>
        <strain evidence="3">DTO 134E9</strain>
    </source>
</reference>
<keyword evidence="1" id="KW-0732">Signal</keyword>